<evidence type="ECO:0000313" key="1">
    <source>
        <dbReference type="EMBL" id="OGM60137.1"/>
    </source>
</evidence>
<protein>
    <recommendedName>
        <fullName evidence="3">Peptidase S1 domain-containing protein</fullName>
    </recommendedName>
</protein>
<dbReference type="AlphaFoldDB" id="A0A1F8B802"/>
<reference evidence="1 2" key="1">
    <citation type="journal article" date="2016" name="Nat. Commun.">
        <title>Thousands of microbial genomes shed light on interconnected biogeochemical processes in an aquifer system.</title>
        <authorList>
            <person name="Anantharaman K."/>
            <person name="Brown C.T."/>
            <person name="Hug L.A."/>
            <person name="Sharon I."/>
            <person name="Castelle C.J."/>
            <person name="Probst A.J."/>
            <person name="Thomas B.C."/>
            <person name="Singh A."/>
            <person name="Wilkins M.J."/>
            <person name="Karaoz U."/>
            <person name="Brodie E.L."/>
            <person name="Williams K.H."/>
            <person name="Hubbard S.S."/>
            <person name="Banfield J.F."/>
        </authorList>
    </citation>
    <scope>NUCLEOTIDE SEQUENCE [LARGE SCALE GENOMIC DNA]</scope>
</reference>
<gene>
    <name evidence="1" type="ORF">A2892_02970</name>
</gene>
<accession>A0A1F8B802</accession>
<dbReference type="InterPro" id="IPR009003">
    <property type="entry name" value="Peptidase_S1_PA"/>
</dbReference>
<evidence type="ECO:0000313" key="2">
    <source>
        <dbReference type="Proteomes" id="UP000176404"/>
    </source>
</evidence>
<comment type="caution">
    <text evidence="1">The sequence shown here is derived from an EMBL/GenBank/DDBJ whole genome shotgun (WGS) entry which is preliminary data.</text>
</comment>
<organism evidence="1 2">
    <name type="scientific">Candidatus Woesebacteria bacterium RIFCSPLOWO2_01_FULL_39_10b</name>
    <dbReference type="NCBI Taxonomy" id="1802517"/>
    <lineage>
        <taxon>Bacteria</taxon>
        <taxon>Candidatus Woeseibacteriota</taxon>
    </lineage>
</organism>
<dbReference type="Gene3D" id="2.40.10.10">
    <property type="entry name" value="Trypsin-like serine proteases"/>
    <property type="match status" value="2"/>
</dbReference>
<proteinExistence type="predicted"/>
<name>A0A1F8B802_9BACT</name>
<dbReference type="SUPFAM" id="SSF50494">
    <property type="entry name" value="Trypsin-like serine proteases"/>
    <property type="match status" value="1"/>
</dbReference>
<dbReference type="EMBL" id="MGHD01000008">
    <property type="protein sequence ID" value="OGM60137.1"/>
    <property type="molecule type" value="Genomic_DNA"/>
</dbReference>
<dbReference type="Proteomes" id="UP000176404">
    <property type="component" value="Unassembled WGS sequence"/>
</dbReference>
<evidence type="ECO:0008006" key="3">
    <source>
        <dbReference type="Google" id="ProtNLM"/>
    </source>
</evidence>
<dbReference type="STRING" id="1802517.A2892_02970"/>
<dbReference type="InterPro" id="IPR043504">
    <property type="entry name" value="Peptidase_S1_PA_chymotrypsin"/>
</dbReference>
<sequence>MARRDSSEVVIKKQGFFPKTEKIMERPRTYLILAVLALGTSGCITEGKPLSTSEPIAKTVLPTIGDEIERRRNASIETLPKEWRETAEQALSSMVYLNFPEGVICGGAVVENLGTQFVVAAAAHCWDMAAKHDYLIVNNLDTFGTIQGDTFYKYGLGRICSENCGEYNPVNDLLVIALNLNREHLTDGLFPATTASVDSETQLKVGDEVLLTSLGGASYFEALTIHAQVGRIKAIENPEEPSKTLLITEGLRVIAQDSGGGVFIKGKDGKPKLVAIQSGYVDIGTAVLKPIRNLEELKQMALEDLKK</sequence>